<accession>A0ABM0MQF4</accession>
<reference evidence="8" key="1">
    <citation type="submission" date="2025-08" db="UniProtKB">
        <authorList>
            <consortium name="RefSeq"/>
        </authorList>
    </citation>
    <scope>IDENTIFICATION</scope>
    <source>
        <tissue evidence="8">Testes</tissue>
    </source>
</reference>
<dbReference type="Proteomes" id="UP000694865">
    <property type="component" value="Unplaced"/>
</dbReference>
<feature type="transmembrane region" description="Helical" evidence="5">
    <location>
        <begin position="141"/>
        <end position="162"/>
    </location>
</feature>
<dbReference type="InterPro" id="IPR000276">
    <property type="entry name" value="GPCR_Rhodpsn"/>
</dbReference>
<organism evidence="7 8">
    <name type="scientific">Saccoglossus kowalevskii</name>
    <name type="common">Acorn worm</name>
    <dbReference type="NCBI Taxonomy" id="10224"/>
    <lineage>
        <taxon>Eukaryota</taxon>
        <taxon>Metazoa</taxon>
        <taxon>Hemichordata</taxon>
        <taxon>Enteropneusta</taxon>
        <taxon>Harrimaniidae</taxon>
        <taxon>Saccoglossus</taxon>
    </lineage>
</organism>
<dbReference type="InterPro" id="IPR017452">
    <property type="entry name" value="GPCR_Rhodpsn_7TM"/>
</dbReference>
<feature type="transmembrane region" description="Helical" evidence="5">
    <location>
        <begin position="115"/>
        <end position="135"/>
    </location>
</feature>
<dbReference type="PANTHER" id="PTHR45698">
    <property type="entry name" value="TRACE AMINE-ASSOCIATED RECEPTOR 19N-RELATED"/>
    <property type="match status" value="1"/>
</dbReference>
<feature type="transmembrane region" description="Helical" evidence="5">
    <location>
        <begin position="56"/>
        <end position="77"/>
    </location>
</feature>
<keyword evidence="4 5" id="KW-0472">Membrane</keyword>
<dbReference type="PANTHER" id="PTHR45698:SF1">
    <property type="entry name" value="TRACE AMINE-ASSOCIATED RECEPTOR 13C-LIKE"/>
    <property type="match status" value="1"/>
</dbReference>
<protein>
    <submittedName>
        <fullName evidence="8">Tachykinin-like peptides receptor 86C-like</fullName>
    </submittedName>
</protein>
<evidence type="ECO:0000256" key="5">
    <source>
        <dbReference type="SAM" id="Phobius"/>
    </source>
</evidence>
<dbReference type="Gene3D" id="1.20.1070.10">
    <property type="entry name" value="Rhodopsin 7-helix transmembrane proteins"/>
    <property type="match status" value="1"/>
</dbReference>
<dbReference type="CDD" id="cd00637">
    <property type="entry name" value="7tm_classA_rhodopsin-like"/>
    <property type="match status" value="1"/>
</dbReference>
<evidence type="ECO:0000256" key="1">
    <source>
        <dbReference type="ARBA" id="ARBA00004370"/>
    </source>
</evidence>
<keyword evidence="3 5" id="KW-1133">Transmembrane helix</keyword>
<evidence type="ECO:0000256" key="3">
    <source>
        <dbReference type="ARBA" id="ARBA00022989"/>
    </source>
</evidence>
<evidence type="ECO:0000259" key="6">
    <source>
        <dbReference type="PROSITE" id="PS50262"/>
    </source>
</evidence>
<dbReference type="PRINTS" id="PR00237">
    <property type="entry name" value="GPCRRHODOPSN"/>
</dbReference>
<sequence length="206" mass="23428">MSNNTTLYEADISVYTATPFIYVSALVFGIIGGLGNMMVILVVLTTEKMRTLTNFMILNLAVADFFTSVLLIGNMFVIQAFSLRIPADLAGEIYCSLYNSAVFFWVSIKASTYNLVIMTFETYVAVVHPLLYPRYRTKRNIVASVIVSWLLGFILEVGLVGFHGNDKTGCYKFRYPTRQLSWDNIRVFALHCFLLYPHEFSHLRVL</sequence>
<keyword evidence="2 5" id="KW-0812">Transmembrane</keyword>
<gene>
    <name evidence="8" type="primary">LOC102802559</name>
</gene>
<dbReference type="Pfam" id="PF00001">
    <property type="entry name" value="7tm_1"/>
    <property type="match status" value="1"/>
</dbReference>
<feature type="transmembrane region" description="Helical" evidence="5">
    <location>
        <begin position="20"/>
        <end position="44"/>
    </location>
</feature>
<evidence type="ECO:0000256" key="2">
    <source>
        <dbReference type="ARBA" id="ARBA00022692"/>
    </source>
</evidence>
<name>A0ABM0MQF4_SACKO</name>
<dbReference type="SUPFAM" id="SSF81321">
    <property type="entry name" value="Family A G protein-coupled receptor-like"/>
    <property type="match status" value="1"/>
</dbReference>
<feature type="domain" description="G-protein coupled receptors family 1 profile" evidence="6">
    <location>
        <begin position="35"/>
        <end position="206"/>
    </location>
</feature>
<dbReference type="PROSITE" id="PS50262">
    <property type="entry name" value="G_PROTEIN_RECEP_F1_2"/>
    <property type="match status" value="1"/>
</dbReference>
<dbReference type="RefSeq" id="XP_006822245.1">
    <property type="nucleotide sequence ID" value="XM_006822182.1"/>
</dbReference>
<comment type="subcellular location">
    <subcellularLocation>
        <location evidence="1">Membrane</location>
    </subcellularLocation>
</comment>
<evidence type="ECO:0000313" key="7">
    <source>
        <dbReference type="Proteomes" id="UP000694865"/>
    </source>
</evidence>
<keyword evidence="7" id="KW-1185">Reference proteome</keyword>
<evidence type="ECO:0000313" key="8">
    <source>
        <dbReference type="RefSeq" id="XP_006822245.1"/>
    </source>
</evidence>
<evidence type="ECO:0000256" key="4">
    <source>
        <dbReference type="ARBA" id="ARBA00023136"/>
    </source>
</evidence>
<dbReference type="GeneID" id="102802559"/>
<proteinExistence type="predicted"/>